<keyword evidence="4 7" id="KW-0812">Transmembrane</keyword>
<feature type="transmembrane region" description="Helical" evidence="7">
    <location>
        <begin position="103"/>
        <end position="122"/>
    </location>
</feature>
<accession>A0A8E1USD6</accession>
<gene>
    <name evidence="9" type="ORF">ACU52_01310</name>
</gene>
<evidence type="ECO:0000256" key="3">
    <source>
        <dbReference type="ARBA" id="ARBA00022475"/>
    </source>
</evidence>
<dbReference type="GO" id="GO:0008168">
    <property type="term" value="F:methyltransferase activity"/>
    <property type="evidence" value="ECO:0007669"/>
    <property type="project" value="UniProtKB-KW"/>
</dbReference>
<keyword evidence="5 7" id="KW-1133">Transmembrane helix</keyword>
<evidence type="ECO:0000259" key="8">
    <source>
        <dbReference type="Pfam" id="PF02308"/>
    </source>
</evidence>
<dbReference type="PANTHER" id="PTHR33778">
    <property type="entry name" value="PROTEIN MGTC"/>
    <property type="match status" value="1"/>
</dbReference>
<keyword evidence="10" id="KW-1185">Reference proteome</keyword>
<sequence length="224" mass="24558">MFTTTEFILRIAIAGVLGAAVGLERELRAKEAGTRTHFLVAMGSALFTILSQYGFDESLKIYSSFASFDPSRIAAQVVTGIGFIGAGTIIFQKHVVKGLTTAAGLWATAAIGMTAATGLYALAIGSTVLVLCCLEVFSFVVNRFGMKKIAVTFSTRSHDTVRQLLSELQADGVDFDNYGMKQIVVDGERQYEVTLEMKLRRRNYRTRILDFVKEFNGVSIELIE</sequence>
<comment type="caution">
    <text evidence="9">The sequence shown here is derived from an EMBL/GenBank/DDBJ whole genome shotgun (WGS) entry which is preliminary data.</text>
</comment>
<dbReference type="AlphaFoldDB" id="A0A8E1USD6"/>
<evidence type="ECO:0000256" key="5">
    <source>
        <dbReference type="ARBA" id="ARBA00022989"/>
    </source>
</evidence>
<feature type="transmembrane region" description="Helical" evidence="7">
    <location>
        <begin position="7"/>
        <end position="24"/>
    </location>
</feature>
<dbReference type="Pfam" id="PF02308">
    <property type="entry name" value="MgtC"/>
    <property type="match status" value="1"/>
</dbReference>
<evidence type="ECO:0000256" key="6">
    <source>
        <dbReference type="ARBA" id="ARBA00023136"/>
    </source>
</evidence>
<organism evidence="9 10">
    <name type="scientific">Xylanibacter rarus</name>
    <dbReference type="NCBI Taxonomy" id="1676614"/>
    <lineage>
        <taxon>Bacteria</taxon>
        <taxon>Pseudomonadati</taxon>
        <taxon>Bacteroidota</taxon>
        <taxon>Bacteroidia</taxon>
        <taxon>Bacteroidales</taxon>
        <taxon>Prevotellaceae</taxon>
        <taxon>Xylanibacter</taxon>
    </lineage>
</organism>
<dbReference type="InterPro" id="IPR003416">
    <property type="entry name" value="MgtC/SapB/SrpB/YhiD_fam"/>
</dbReference>
<comment type="subcellular location">
    <subcellularLocation>
        <location evidence="1">Cell membrane</location>
        <topology evidence="1">Multi-pass membrane protein</topology>
    </subcellularLocation>
</comment>
<feature type="transmembrane region" description="Helical" evidence="7">
    <location>
        <begin position="73"/>
        <end position="91"/>
    </location>
</feature>
<keyword evidence="3" id="KW-1003">Cell membrane</keyword>
<dbReference type="GO" id="GO:0005886">
    <property type="term" value="C:plasma membrane"/>
    <property type="evidence" value="ECO:0007669"/>
    <property type="project" value="UniProtKB-SubCell"/>
</dbReference>
<keyword evidence="9" id="KW-0489">Methyltransferase</keyword>
<protein>
    <submittedName>
        <fullName evidence="9">Methyltransferase</fullName>
    </submittedName>
</protein>
<dbReference type="OrthoDB" id="9811198at2"/>
<name>A0A8E1USD6_9BACT</name>
<dbReference type="EMBL" id="LFQU01000001">
    <property type="protein sequence ID" value="KOO69904.1"/>
    <property type="molecule type" value="Genomic_DNA"/>
</dbReference>
<dbReference type="Proteomes" id="UP000036951">
    <property type="component" value="Unassembled WGS sequence"/>
</dbReference>
<evidence type="ECO:0000256" key="7">
    <source>
        <dbReference type="SAM" id="Phobius"/>
    </source>
</evidence>
<proteinExistence type="inferred from homology"/>
<reference evidence="9 10" key="1">
    <citation type="submission" date="2015-06" db="EMBL/GenBank/DDBJ databases">
        <title>Prevotella sp. 109, sp. nov., a novel member of the family Prevotellaceae isolated from human faeces.</title>
        <authorList>
            <person name="Shkoporov A.N."/>
            <person name="Chaplin A.V."/>
            <person name="Kafarskaia L.I."/>
            <person name="Efimov B.A."/>
        </authorList>
    </citation>
    <scope>NUCLEOTIDE SEQUENCE [LARGE SCALE GENOMIC DNA]</scope>
    <source>
        <strain evidence="9 10">109</strain>
    </source>
</reference>
<evidence type="ECO:0000256" key="4">
    <source>
        <dbReference type="ARBA" id="ARBA00022692"/>
    </source>
</evidence>
<feature type="transmembrane region" description="Helical" evidence="7">
    <location>
        <begin position="128"/>
        <end position="146"/>
    </location>
</feature>
<dbReference type="PANTHER" id="PTHR33778:SF1">
    <property type="entry name" value="MAGNESIUM TRANSPORTER YHID-RELATED"/>
    <property type="match status" value="1"/>
</dbReference>
<comment type="similarity">
    <text evidence="2">Belongs to the MgtC/SapB family.</text>
</comment>
<dbReference type="InterPro" id="IPR049177">
    <property type="entry name" value="MgtC_SapB_SrpB_YhiD_N"/>
</dbReference>
<keyword evidence="6 7" id="KW-0472">Membrane</keyword>
<evidence type="ECO:0000313" key="10">
    <source>
        <dbReference type="Proteomes" id="UP000036951"/>
    </source>
</evidence>
<feature type="transmembrane region" description="Helical" evidence="7">
    <location>
        <begin position="36"/>
        <end position="53"/>
    </location>
</feature>
<dbReference type="GO" id="GO:0032259">
    <property type="term" value="P:methylation"/>
    <property type="evidence" value="ECO:0007669"/>
    <property type="project" value="UniProtKB-KW"/>
</dbReference>
<evidence type="ECO:0000313" key="9">
    <source>
        <dbReference type="EMBL" id="KOO69904.1"/>
    </source>
</evidence>
<evidence type="ECO:0000256" key="2">
    <source>
        <dbReference type="ARBA" id="ARBA00009298"/>
    </source>
</evidence>
<feature type="domain" description="MgtC/SapB/SrpB/YhiD N-terminal" evidence="8">
    <location>
        <begin position="12"/>
        <end position="140"/>
    </location>
</feature>
<keyword evidence="9" id="KW-0808">Transferase</keyword>
<dbReference type="PRINTS" id="PR01837">
    <property type="entry name" value="MGTCSAPBPROT"/>
</dbReference>
<dbReference type="RefSeq" id="WP_053397514.1">
    <property type="nucleotide sequence ID" value="NZ_DAWCKJ010000008.1"/>
</dbReference>
<evidence type="ECO:0000256" key="1">
    <source>
        <dbReference type="ARBA" id="ARBA00004651"/>
    </source>
</evidence>